<gene>
    <name evidence="2" type="ORF">QRT03_23290</name>
</gene>
<proteinExistence type="predicted"/>
<feature type="region of interest" description="Disordered" evidence="1">
    <location>
        <begin position="20"/>
        <end position="59"/>
    </location>
</feature>
<protein>
    <submittedName>
        <fullName evidence="2">Uncharacterized protein</fullName>
    </submittedName>
</protein>
<organism evidence="2 3">
    <name type="scientific">Actinomycetospora termitidis</name>
    <dbReference type="NCBI Taxonomy" id="3053470"/>
    <lineage>
        <taxon>Bacteria</taxon>
        <taxon>Bacillati</taxon>
        <taxon>Actinomycetota</taxon>
        <taxon>Actinomycetes</taxon>
        <taxon>Pseudonocardiales</taxon>
        <taxon>Pseudonocardiaceae</taxon>
        <taxon>Actinomycetospora</taxon>
    </lineage>
</organism>
<keyword evidence="3" id="KW-1185">Reference proteome</keyword>
<dbReference type="EMBL" id="JASVWF010000006">
    <property type="protein sequence ID" value="MDL5158912.1"/>
    <property type="molecule type" value="Genomic_DNA"/>
</dbReference>
<comment type="caution">
    <text evidence="2">The sequence shown here is derived from an EMBL/GenBank/DDBJ whole genome shotgun (WGS) entry which is preliminary data.</text>
</comment>
<dbReference type="Proteomes" id="UP001231924">
    <property type="component" value="Unassembled WGS sequence"/>
</dbReference>
<evidence type="ECO:0000313" key="3">
    <source>
        <dbReference type="Proteomes" id="UP001231924"/>
    </source>
</evidence>
<dbReference type="RefSeq" id="WP_286055473.1">
    <property type="nucleotide sequence ID" value="NZ_JASVWF010000006.1"/>
</dbReference>
<evidence type="ECO:0000313" key="2">
    <source>
        <dbReference type="EMBL" id="MDL5158912.1"/>
    </source>
</evidence>
<evidence type="ECO:0000256" key="1">
    <source>
        <dbReference type="SAM" id="MobiDB-lite"/>
    </source>
</evidence>
<sequence length="59" mass="6505">MNIGQVLRTVTVEPVEEPIPGRHRIVPAETVPAEPATTGTLQEHRDREPVPAIREEATI</sequence>
<name>A0ABT7MGB5_9PSEU</name>
<feature type="compositionally biased region" description="Basic and acidic residues" evidence="1">
    <location>
        <begin position="42"/>
        <end position="59"/>
    </location>
</feature>
<accession>A0ABT7MGB5</accession>
<reference evidence="2 3" key="1">
    <citation type="submission" date="2023-06" db="EMBL/GenBank/DDBJ databases">
        <title>Actinomycetospora Odt1-22.</title>
        <authorList>
            <person name="Supong K."/>
        </authorList>
    </citation>
    <scope>NUCLEOTIDE SEQUENCE [LARGE SCALE GENOMIC DNA]</scope>
    <source>
        <strain evidence="2 3">Odt1-22</strain>
    </source>
</reference>